<feature type="transmembrane region" description="Helical" evidence="7">
    <location>
        <begin position="81"/>
        <end position="102"/>
    </location>
</feature>
<gene>
    <name evidence="10" type="ORF">F7231_03715</name>
</gene>
<dbReference type="SUPFAM" id="SSF144091">
    <property type="entry name" value="Rhomboid-like"/>
    <property type="match status" value="1"/>
</dbReference>
<evidence type="ECO:0000313" key="11">
    <source>
        <dbReference type="Proteomes" id="UP000606008"/>
    </source>
</evidence>
<evidence type="ECO:0000256" key="6">
    <source>
        <dbReference type="ARBA" id="ARBA00023136"/>
    </source>
</evidence>
<dbReference type="RefSeq" id="WP_166690924.1">
    <property type="nucleotide sequence ID" value="NZ_WAEL01000001.1"/>
</dbReference>
<evidence type="ECO:0000256" key="4">
    <source>
        <dbReference type="ARBA" id="ARBA00022801"/>
    </source>
</evidence>
<feature type="transmembrane region" description="Helical" evidence="7">
    <location>
        <begin position="197"/>
        <end position="213"/>
    </location>
</feature>
<feature type="transmembrane region" description="Helical" evidence="7">
    <location>
        <begin position="48"/>
        <end position="69"/>
    </location>
</feature>
<sequence>MASSGSIGLLLVVLTSLITFYAFRRESLQARYTFSVEGILIHKEYSRLIMSGFVHADWIHLLFNMYALMSFAGTLEQVTGPWHVLLIYFASLLGGNLLALFINRNNLAYRAVGASGAIAGVIFAVILLFPGISISPLFLPFRVPAWLFGLVYTLYSIYGIKSRNDNIGHEAHLGGAVTGVLAMCALEPLVLQFNWPIALLLTLPTIVFLLFLINRPEWLYLSGLSLTISQHETKDERYNAAKFQRQQEIDRILDKINERGVGSLTEQERNVLEGR</sequence>
<dbReference type="Gene3D" id="1.20.1540.10">
    <property type="entry name" value="Rhomboid-like"/>
    <property type="match status" value="1"/>
</dbReference>
<evidence type="ECO:0000256" key="7">
    <source>
        <dbReference type="SAM" id="Phobius"/>
    </source>
</evidence>
<dbReference type="GO" id="GO:0006508">
    <property type="term" value="P:proteolysis"/>
    <property type="evidence" value="ECO:0007669"/>
    <property type="project" value="UniProtKB-KW"/>
</dbReference>
<dbReference type="InterPro" id="IPR046483">
    <property type="entry name" value="DUF6576"/>
</dbReference>
<keyword evidence="3 7" id="KW-0812">Transmembrane</keyword>
<keyword evidence="6 7" id="KW-0472">Membrane</keyword>
<evidence type="ECO:0000313" key="10">
    <source>
        <dbReference type="EMBL" id="NID09266.1"/>
    </source>
</evidence>
<proteinExistence type="inferred from homology"/>
<evidence type="ECO:0000256" key="1">
    <source>
        <dbReference type="ARBA" id="ARBA00004141"/>
    </source>
</evidence>
<evidence type="ECO:0000259" key="9">
    <source>
        <dbReference type="Pfam" id="PF20216"/>
    </source>
</evidence>
<feature type="transmembrane region" description="Helical" evidence="7">
    <location>
        <begin position="6"/>
        <end position="23"/>
    </location>
</feature>
<evidence type="ECO:0000256" key="5">
    <source>
        <dbReference type="ARBA" id="ARBA00022989"/>
    </source>
</evidence>
<feature type="transmembrane region" description="Helical" evidence="7">
    <location>
        <begin position="143"/>
        <end position="160"/>
    </location>
</feature>
<keyword evidence="10" id="KW-0645">Protease</keyword>
<comment type="similarity">
    <text evidence="2">Belongs to the peptidase S54 family.</text>
</comment>
<name>A0ABX0QAI2_9BACT</name>
<organism evidence="10 11">
    <name type="scientific">Fibrivirga algicola</name>
    <dbReference type="NCBI Taxonomy" id="2950420"/>
    <lineage>
        <taxon>Bacteria</taxon>
        <taxon>Pseudomonadati</taxon>
        <taxon>Bacteroidota</taxon>
        <taxon>Cytophagia</taxon>
        <taxon>Cytophagales</taxon>
        <taxon>Spirosomataceae</taxon>
        <taxon>Fibrivirga</taxon>
    </lineage>
</organism>
<comment type="caution">
    <text evidence="10">The sequence shown here is derived from an EMBL/GenBank/DDBJ whole genome shotgun (WGS) entry which is preliminary data.</text>
</comment>
<dbReference type="PANTHER" id="PTHR43731:SF14">
    <property type="entry name" value="PRESENILIN-ASSOCIATED RHOMBOID-LIKE PROTEIN, MITOCHONDRIAL"/>
    <property type="match status" value="1"/>
</dbReference>
<evidence type="ECO:0000256" key="3">
    <source>
        <dbReference type="ARBA" id="ARBA00022692"/>
    </source>
</evidence>
<dbReference type="InterPro" id="IPR035952">
    <property type="entry name" value="Rhomboid-like_sf"/>
</dbReference>
<feature type="transmembrane region" description="Helical" evidence="7">
    <location>
        <begin position="172"/>
        <end position="191"/>
    </location>
</feature>
<protein>
    <submittedName>
        <fullName evidence="10">Rhomboid family intramembrane serine protease</fullName>
    </submittedName>
</protein>
<comment type="subcellular location">
    <subcellularLocation>
        <location evidence="1">Membrane</location>
        <topology evidence="1">Multi-pass membrane protein</topology>
    </subcellularLocation>
</comment>
<evidence type="ECO:0000256" key="2">
    <source>
        <dbReference type="ARBA" id="ARBA00009045"/>
    </source>
</evidence>
<dbReference type="EMBL" id="WAEL01000001">
    <property type="protein sequence ID" value="NID09266.1"/>
    <property type="molecule type" value="Genomic_DNA"/>
</dbReference>
<keyword evidence="4" id="KW-0378">Hydrolase</keyword>
<evidence type="ECO:0000259" key="8">
    <source>
        <dbReference type="Pfam" id="PF01694"/>
    </source>
</evidence>
<dbReference type="PANTHER" id="PTHR43731">
    <property type="entry name" value="RHOMBOID PROTEASE"/>
    <property type="match status" value="1"/>
</dbReference>
<feature type="transmembrane region" description="Helical" evidence="7">
    <location>
        <begin position="114"/>
        <end position="137"/>
    </location>
</feature>
<dbReference type="InterPro" id="IPR022764">
    <property type="entry name" value="Peptidase_S54_rhomboid_dom"/>
</dbReference>
<feature type="domain" description="DUF6576" evidence="9">
    <location>
        <begin position="233"/>
        <end position="273"/>
    </location>
</feature>
<dbReference type="Pfam" id="PF01694">
    <property type="entry name" value="Rhomboid"/>
    <property type="match status" value="1"/>
</dbReference>
<dbReference type="InterPro" id="IPR050925">
    <property type="entry name" value="Rhomboid_protease_S54"/>
</dbReference>
<feature type="domain" description="Peptidase S54 rhomboid" evidence="8">
    <location>
        <begin position="43"/>
        <end position="184"/>
    </location>
</feature>
<keyword evidence="11" id="KW-1185">Reference proteome</keyword>
<dbReference type="Proteomes" id="UP000606008">
    <property type="component" value="Unassembled WGS sequence"/>
</dbReference>
<keyword evidence="5 7" id="KW-1133">Transmembrane helix</keyword>
<accession>A0ABX0QAI2</accession>
<reference evidence="11" key="2">
    <citation type="submission" date="2023-07" db="EMBL/GenBank/DDBJ databases">
        <authorList>
            <person name="Jung D.-H."/>
        </authorList>
    </citation>
    <scope>NUCLEOTIDE SEQUENCE [LARGE SCALE GENOMIC DNA]</scope>
    <source>
        <strain evidence="11">JA-25</strain>
    </source>
</reference>
<dbReference type="Pfam" id="PF20216">
    <property type="entry name" value="DUF6576"/>
    <property type="match status" value="1"/>
</dbReference>
<reference evidence="11" key="1">
    <citation type="submission" date="2019-09" db="EMBL/GenBank/DDBJ databases">
        <authorList>
            <person name="Jung D.-H."/>
        </authorList>
    </citation>
    <scope>NUCLEOTIDE SEQUENCE [LARGE SCALE GENOMIC DNA]</scope>
    <source>
        <strain evidence="11">JA-25</strain>
    </source>
</reference>
<dbReference type="GO" id="GO:0008233">
    <property type="term" value="F:peptidase activity"/>
    <property type="evidence" value="ECO:0007669"/>
    <property type="project" value="UniProtKB-KW"/>
</dbReference>